<dbReference type="AlphaFoldDB" id="A0A9E2KQW7"/>
<dbReference type="Gene3D" id="2.60.120.10">
    <property type="entry name" value="Jelly Rolls"/>
    <property type="match status" value="1"/>
</dbReference>
<dbReference type="InterPro" id="IPR014710">
    <property type="entry name" value="RmlC-like_jellyroll"/>
</dbReference>
<dbReference type="InterPro" id="IPR009327">
    <property type="entry name" value="Cupin_DUF985"/>
</dbReference>
<feature type="domain" description="DUF985" evidence="1">
    <location>
        <begin position="71"/>
        <end position="150"/>
    </location>
</feature>
<name>A0A9E2KQW7_9LACO</name>
<evidence type="ECO:0000313" key="2">
    <source>
        <dbReference type="EMBL" id="MBU3827789.1"/>
    </source>
</evidence>
<dbReference type="Proteomes" id="UP000823844">
    <property type="component" value="Unassembled WGS sequence"/>
</dbReference>
<evidence type="ECO:0000259" key="1">
    <source>
        <dbReference type="Pfam" id="PF06172"/>
    </source>
</evidence>
<protein>
    <submittedName>
        <fullName evidence="2">Cupin domain-containing protein</fullName>
    </submittedName>
</protein>
<organism evidence="2 3">
    <name type="scientific">Candidatus Lactobacillus pullistercoris</name>
    <dbReference type="NCBI Taxonomy" id="2838636"/>
    <lineage>
        <taxon>Bacteria</taxon>
        <taxon>Bacillati</taxon>
        <taxon>Bacillota</taxon>
        <taxon>Bacilli</taxon>
        <taxon>Lactobacillales</taxon>
        <taxon>Lactobacillaceae</taxon>
        <taxon>Lactobacillus</taxon>
    </lineage>
</organism>
<reference evidence="2" key="1">
    <citation type="journal article" date="2021" name="PeerJ">
        <title>Extensive microbial diversity within the chicken gut microbiome revealed by metagenomics and culture.</title>
        <authorList>
            <person name="Gilroy R."/>
            <person name="Ravi A."/>
            <person name="Getino M."/>
            <person name="Pursley I."/>
            <person name="Horton D.L."/>
            <person name="Alikhan N.F."/>
            <person name="Baker D."/>
            <person name="Gharbi K."/>
            <person name="Hall N."/>
            <person name="Watson M."/>
            <person name="Adriaenssens E.M."/>
            <person name="Foster-Nyarko E."/>
            <person name="Jarju S."/>
            <person name="Secka A."/>
            <person name="Antonio M."/>
            <person name="Oren A."/>
            <person name="Chaudhuri R.R."/>
            <person name="La Ragione R."/>
            <person name="Hildebrand F."/>
            <person name="Pallen M.J."/>
        </authorList>
    </citation>
    <scope>NUCLEOTIDE SEQUENCE</scope>
    <source>
        <strain evidence="2">F6-686</strain>
    </source>
</reference>
<comment type="caution">
    <text evidence="2">The sequence shown here is derived from an EMBL/GenBank/DDBJ whole genome shotgun (WGS) entry which is preliminary data.</text>
</comment>
<sequence>MIPDLIKEKSIGFSSSIDTAFKELLTGKSFDTTTEGPEKAKPKSHLTPEQIKKQEEMMQTFYPNYQIDCSFRPGSMPMYLMIDQTHHSHLHTVQYGQSWMYSLGDAAIVHCFTQDGQYYSVRLGLDKSKGEVHGFYADSGTFFAIEDANDTVVGFSQINTEIPTNGSGEILVPRKDKLLELFPNQRDIIERFTAPNA</sequence>
<dbReference type="EMBL" id="JAHLFT010000017">
    <property type="protein sequence ID" value="MBU3827789.1"/>
    <property type="molecule type" value="Genomic_DNA"/>
</dbReference>
<dbReference type="SUPFAM" id="SSF51182">
    <property type="entry name" value="RmlC-like cupins"/>
    <property type="match status" value="1"/>
</dbReference>
<dbReference type="InterPro" id="IPR011051">
    <property type="entry name" value="RmlC_Cupin_sf"/>
</dbReference>
<dbReference type="Pfam" id="PF06172">
    <property type="entry name" value="Cupin_5"/>
    <property type="match status" value="1"/>
</dbReference>
<gene>
    <name evidence="2" type="ORF">H9806_01225</name>
</gene>
<evidence type="ECO:0000313" key="3">
    <source>
        <dbReference type="Proteomes" id="UP000823844"/>
    </source>
</evidence>
<accession>A0A9E2KQW7</accession>
<proteinExistence type="predicted"/>
<reference evidence="2" key="2">
    <citation type="submission" date="2021-04" db="EMBL/GenBank/DDBJ databases">
        <authorList>
            <person name="Gilroy R."/>
        </authorList>
    </citation>
    <scope>NUCLEOTIDE SEQUENCE</scope>
    <source>
        <strain evidence="2">F6-686</strain>
    </source>
</reference>